<dbReference type="EMBL" id="LWCA01001061">
    <property type="protein sequence ID" value="OAF66021.1"/>
    <property type="molecule type" value="Genomic_DNA"/>
</dbReference>
<gene>
    <name evidence="2" type="ORF">A3Q56_06254</name>
</gene>
<evidence type="ECO:0000313" key="2">
    <source>
        <dbReference type="EMBL" id="OAF66021.1"/>
    </source>
</evidence>
<feature type="region of interest" description="Disordered" evidence="1">
    <location>
        <begin position="71"/>
        <end position="99"/>
    </location>
</feature>
<sequence length="131" mass="15311">MFTEEFVIDKQENIQEYDIVDINDFDKEPYIEKPKYNSFDNTKPKKRQQKDINLWGADNDGWGIIDNFEGVTSEKPNQRSTSNPNFHENPTPSQEDGFVNVNSDAMISFEDKLDPLSFFDNVPSNTRFKFD</sequence>
<evidence type="ECO:0000313" key="3">
    <source>
        <dbReference type="Proteomes" id="UP000078046"/>
    </source>
</evidence>
<accession>A0A177AX89</accession>
<name>A0A177AX89_9BILA</name>
<feature type="compositionally biased region" description="Polar residues" evidence="1">
    <location>
        <begin position="74"/>
        <end position="99"/>
    </location>
</feature>
<protein>
    <submittedName>
        <fullName evidence="2">Uncharacterized protein</fullName>
    </submittedName>
</protein>
<dbReference type="AlphaFoldDB" id="A0A177AX89"/>
<dbReference type="Proteomes" id="UP000078046">
    <property type="component" value="Unassembled WGS sequence"/>
</dbReference>
<keyword evidence="3" id="KW-1185">Reference proteome</keyword>
<organism evidence="2 3">
    <name type="scientific">Intoshia linei</name>
    <dbReference type="NCBI Taxonomy" id="1819745"/>
    <lineage>
        <taxon>Eukaryota</taxon>
        <taxon>Metazoa</taxon>
        <taxon>Spiralia</taxon>
        <taxon>Lophotrochozoa</taxon>
        <taxon>Mesozoa</taxon>
        <taxon>Orthonectida</taxon>
        <taxon>Rhopaluridae</taxon>
        <taxon>Intoshia</taxon>
    </lineage>
</organism>
<reference evidence="2 3" key="1">
    <citation type="submission" date="2016-04" db="EMBL/GenBank/DDBJ databases">
        <title>The genome of Intoshia linei affirms orthonectids as highly simplified spiralians.</title>
        <authorList>
            <person name="Mikhailov K.V."/>
            <person name="Slusarev G.S."/>
            <person name="Nikitin M.A."/>
            <person name="Logacheva M.D."/>
            <person name="Penin A."/>
            <person name="Aleoshin V."/>
            <person name="Panchin Y.V."/>
        </authorList>
    </citation>
    <scope>NUCLEOTIDE SEQUENCE [LARGE SCALE GENOMIC DNA]</scope>
    <source>
        <strain evidence="2">Intl2013</strain>
        <tissue evidence="2">Whole animal</tissue>
    </source>
</reference>
<proteinExistence type="predicted"/>
<evidence type="ECO:0000256" key="1">
    <source>
        <dbReference type="SAM" id="MobiDB-lite"/>
    </source>
</evidence>
<comment type="caution">
    <text evidence="2">The sequence shown here is derived from an EMBL/GenBank/DDBJ whole genome shotgun (WGS) entry which is preliminary data.</text>
</comment>